<dbReference type="GO" id="GO:0003677">
    <property type="term" value="F:DNA binding"/>
    <property type="evidence" value="ECO:0007669"/>
    <property type="project" value="InterPro"/>
</dbReference>
<evidence type="ECO:0000313" key="3">
    <source>
        <dbReference type="Proteomes" id="UP000006056"/>
    </source>
</evidence>
<proteinExistence type="predicted"/>
<protein>
    <submittedName>
        <fullName evidence="2">SpoVT / AbrB-like protein</fullName>
    </submittedName>
</protein>
<reference evidence="2 3" key="1">
    <citation type="submission" date="2012-06" db="EMBL/GenBank/DDBJ databases">
        <title>Complete genome of Terriglobus roseus DSM 18391.</title>
        <authorList>
            <consortium name="US DOE Joint Genome Institute (JGI-PGF)"/>
            <person name="Lucas S."/>
            <person name="Copeland A."/>
            <person name="Lapidus A."/>
            <person name="Glavina del Rio T."/>
            <person name="Dalin E."/>
            <person name="Tice H."/>
            <person name="Bruce D."/>
            <person name="Goodwin L."/>
            <person name="Pitluck S."/>
            <person name="Peters L."/>
            <person name="Mikhailova N."/>
            <person name="Munk A.C.C."/>
            <person name="Kyrpides N."/>
            <person name="Mavromatis K."/>
            <person name="Ivanova N."/>
            <person name="Brettin T."/>
            <person name="Detter J.C."/>
            <person name="Han C."/>
            <person name="Larimer F."/>
            <person name="Land M."/>
            <person name="Hauser L."/>
            <person name="Markowitz V."/>
            <person name="Cheng J.-F."/>
            <person name="Hugenholtz P."/>
            <person name="Woyke T."/>
            <person name="Wu D."/>
            <person name="Brambilla E."/>
            <person name="Klenk H.-P."/>
            <person name="Eisen J.A."/>
        </authorList>
    </citation>
    <scope>NUCLEOTIDE SEQUENCE [LARGE SCALE GENOMIC DNA]</scope>
    <source>
        <strain evidence="3">DSM 18391 / NRRL B-41598 / KBS 63</strain>
    </source>
</reference>
<dbReference type="InterPro" id="IPR037914">
    <property type="entry name" value="SpoVT-AbrB_sf"/>
</dbReference>
<gene>
    <name evidence="2" type="ordered locus">Terro_3626</name>
</gene>
<keyword evidence="3" id="KW-1185">Reference proteome</keyword>
<dbReference type="AlphaFoldDB" id="I3ZKS2"/>
<dbReference type="EMBL" id="CP003379">
    <property type="protein sequence ID" value="AFL89840.1"/>
    <property type="molecule type" value="Genomic_DNA"/>
</dbReference>
<dbReference type="HOGENOM" id="CLU_162018_1_1_0"/>
<dbReference type="InterPro" id="IPR007159">
    <property type="entry name" value="SpoVT-AbrB_dom"/>
</dbReference>
<accession>I3ZKS2</accession>
<feature type="domain" description="SpoVT-AbrB" evidence="1">
    <location>
        <begin position="8"/>
        <end position="45"/>
    </location>
</feature>
<evidence type="ECO:0000259" key="1">
    <source>
        <dbReference type="Pfam" id="PF04014"/>
    </source>
</evidence>
<sequence length="83" mass="9620">MERTAKLFMNGRSQAVRLPSEFRFEGDEVSISKDPLTGGVLLTSKDKNFDEFFRMRDALTQSERDEFVIPRDRSPVRVPKLVK</sequence>
<dbReference type="Proteomes" id="UP000006056">
    <property type="component" value="Chromosome"/>
</dbReference>
<dbReference type="OrthoDB" id="9810009at2"/>
<dbReference type="Gene3D" id="2.10.260.10">
    <property type="match status" value="1"/>
</dbReference>
<name>I3ZKS2_TERRK</name>
<dbReference type="KEGG" id="trs:Terro_3626"/>
<dbReference type="RefSeq" id="WP_014787101.1">
    <property type="nucleotide sequence ID" value="NC_018014.1"/>
</dbReference>
<organism evidence="2 3">
    <name type="scientific">Terriglobus roseus (strain DSM 18391 / NRRL B-41598 / KBS 63)</name>
    <dbReference type="NCBI Taxonomy" id="926566"/>
    <lineage>
        <taxon>Bacteria</taxon>
        <taxon>Pseudomonadati</taxon>
        <taxon>Acidobacteriota</taxon>
        <taxon>Terriglobia</taxon>
        <taxon>Terriglobales</taxon>
        <taxon>Acidobacteriaceae</taxon>
        <taxon>Terriglobus</taxon>
    </lineage>
</organism>
<dbReference type="STRING" id="926566.Terro_3626"/>
<evidence type="ECO:0000313" key="2">
    <source>
        <dbReference type="EMBL" id="AFL89840.1"/>
    </source>
</evidence>
<dbReference type="Pfam" id="PF04014">
    <property type="entry name" value="MazE_antitoxin"/>
    <property type="match status" value="1"/>
</dbReference>
<dbReference type="eggNOG" id="COG4456">
    <property type="taxonomic scope" value="Bacteria"/>
</dbReference>
<dbReference type="SUPFAM" id="SSF89447">
    <property type="entry name" value="AbrB/MazE/MraZ-like"/>
    <property type="match status" value="1"/>
</dbReference>